<keyword evidence="11" id="KW-1185">Reference proteome</keyword>
<evidence type="ECO:0000313" key="10">
    <source>
        <dbReference type="EMBL" id="CAJ0572088.1"/>
    </source>
</evidence>
<dbReference type="FunFam" id="3.10.110.10:FF:000011">
    <property type="entry name" value="Ubiquitin-conjugating enzyme E2 L3"/>
    <property type="match status" value="1"/>
</dbReference>
<dbReference type="EMBL" id="CATQJA010002590">
    <property type="protein sequence ID" value="CAJ0572088.1"/>
    <property type="molecule type" value="Genomic_DNA"/>
</dbReference>
<dbReference type="Pfam" id="PF00179">
    <property type="entry name" value="UQ_con"/>
    <property type="match status" value="1"/>
</dbReference>
<keyword evidence="4 6" id="KW-0833">Ubl conjugation pathway</keyword>
<evidence type="ECO:0000313" key="11">
    <source>
        <dbReference type="Proteomes" id="UP001177023"/>
    </source>
</evidence>
<keyword evidence="6" id="KW-0067">ATP-binding</keyword>
<reference evidence="8" key="1">
    <citation type="submission" date="2023-06" db="EMBL/GenBank/DDBJ databases">
        <authorList>
            <person name="Delattre M."/>
        </authorList>
    </citation>
    <scope>NUCLEOTIDE SEQUENCE</scope>
    <source>
        <strain evidence="8">AF72</strain>
    </source>
</reference>
<dbReference type="InterPro" id="IPR000608">
    <property type="entry name" value="UBC"/>
</dbReference>
<organism evidence="8 11">
    <name type="scientific">Mesorhabditis spiculigera</name>
    <dbReference type="NCBI Taxonomy" id="96644"/>
    <lineage>
        <taxon>Eukaryota</taxon>
        <taxon>Metazoa</taxon>
        <taxon>Ecdysozoa</taxon>
        <taxon>Nematoda</taxon>
        <taxon>Chromadorea</taxon>
        <taxon>Rhabditida</taxon>
        <taxon>Rhabditina</taxon>
        <taxon>Rhabditomorpha</taxon>
        <taxon>Rhabditoidea</taxon>
        <taxon>Rhabditidae</taxon>
        <taxon>Mesorhabditinae</taxon>
        <taxon>Mesorhabditis</taxon>
    </lineage>
</organism>
<dbReference type="InterPro" id="IPR016135">
    <property type="entry name" value="UBQ-conjugating_enzyme/RWD"/>
</dbReference>
<name>A0AA36CE22_9BILA</name>
<feature type="domain" description="UBC core" evidence="7">
    <location>
        <begin position="2"/>
        <end position="149"/>
    </location>
</feature>
<dbReference type="GO" id="GO:0005524">
    <property type="term" value="F:ATP binding"/>
    <property type="evidence" value="ECO:0007669"/>
    <property type="project" value="UniProtKB-UniRule"/>
</dbReference>
<dbReference type="AlphaFoldDB" id="A0AA36CE22"/>
<dbReference type="PANTHER" id="PTHR24068">
    <property type="entry name" value="UBIQUITIN-CONJUGATING ENZYME E2"/>
    <property type="match status" value="1"/>
</dbReference>
<evidence type="ECO:0000256" key="6">
    <source>
        <dbReference type="RuleBase" id="RU362109"/>
    </source>
</evidence>
<evidence type="ECO:0000256" key="2">
    <source>
        <dbReference type="ARBA" id="ARBA00012486"/>
    </source>
</evidence>
<proteinExistence type="inferred from homology"/>
<dbReference type="PROSITE" id="PS00183">
    <property type="entry name" value="UBC_1"/>
    <property type="match status" value="1"/>
</dbReference>
<keyword evidence="6" id="KW-0547">Nucleotide-binding</keyword>
<comment type="similarity">
    <text evidence="6">Belongs to the ubiquitin-conjugating enzyme family.</text>
</comment>
<evidence type="ECO:0000313" key="9">
    <source>
        <dbReference type="EMBL" id="CAJ0566970.1"/>
    </source>
</evidence>
<keyword evidence="3" id="KW-0808">Transferase</keyword>
<dbReference type="PROSITE" id="PS50127">
    <property type="entry name" value="UBC_2"/>
    <property type="match status" value="1"/>
</dbReference>
<dbReference type="GO" id="GO:0061631">
    <property type="term" value="F:ubiquitin conjugating enzyme activity"/>
    <property type="evidence" value="ECO:0007669"/>
    <property type="project" value="UniProtKB-EC"/>
</dbReference>
<feature type="active site" description="Glycyl thioester intermediate" evidence="5">
    <location>
        <position position="86"/>
    </location>
</feature>
<feature type="non-terminal residue" evidence="8">
    <location>
        <position position="153"/>
    </location>
</feature>
<dbReference type="InterPro" id="IPR023313">
    <property type="entry name" value="UBQ-conjugating_AS"/>
</dbReference>
<protein>
    <recommendedName>
        <fullName evidence="2">E2 ubiquitin-conjugating enzyme</fullName>
        <ecNumber evidence="2">2.3.2.23</ecNumber>
    </recommendedName>
</protein>
<dbReference type="SMART" id="SM00212">
    <property type="entry name" value="UBCc"/>
    <property type="match status" value="1"/>
</dbReference>
<dbReference type="CDD" id="cd23801">
    <property type="entry name" value="UBCc_UBE2L3"/>
    <property type="match status" value="1"/>
</dbReference>
<evidence type="ECO:0000313" key="8">
    <source>
        <dbReference type="EMBL" id="CAJ0566732.1"/>
    </source>
</evidence>
<accession>A0AA36CE22</accession>
<dbReference type="EMBL" id="CATQJA010001310">
    <property type="protein sequence ID" value="CAJ0566732.1"/>
    <property type="molecule type" value="Genomic_DNA"/>
</dbReference>
<dbReference type="EMBL" id="CATQJA010001369">
    <property type="protein sequence ID" value="CAJ0566970.1"/>
    <property type="molecule type" value="Genomic_DNA"/>
</dbReference>
<dbReference type="Gene3D" id="3.10.110.10">
    <property type="entry name" value="Ubiquitin Conjugating Enzyme"/>
    <property type="match status" value="1"/>
</dbReference>
<evidence type="ECO:0000256" key="5">
    <source>
        <dbReference type="PROSITE-ProRule" id="PRU10133"/>
    </source>
</evidence>
<comment type="caution">
    <text evidence="8">The sequence shown here is derived from an EMBL/GenBank/DDBJ whole genome shotgun (WGS) entry which is preliminary data.</text>
</comment>
<evidence type="ECO:0000256" key="4">
    <source>
        <dbReference type="ARBA" id="ARBA00022786"/>
    </source>
</evidence>
<dbReference type="EC" id="2.3.2.23" evidence="2"/>
<evidence type="ECO:0000259" key="7">
    <source>
        <dbReference type="PROSITE" id="PS50127"/>
    </source>
</evidence>
<dbReference type="Proteomes" id="UP001177023">
    <property type="component" value="Unassembled WGS sequence"/>
</dbReference>
<sequence length="153" mass="17477">MSVSRRLQKELADIQGSGAKSYANVEYSDSNLLHWTVTLLPDNVPYSKGAFRVQLDFPADYPFKPPKLTLLTKIYHPNIDEQGQICLGIVHPDNWKPATRAEQVLMALLQLINDPEPDHPLRGDLAEEFTKDKKTFIKNAEEFTKKHAEKRPH</sequence>
<dbReference type="SUPFAM" id="SSF54495">
    <property type="entry name" value="UBC-like"/>
    <property type="match status" value="1"/>
</dbReference>
<evidence type="ECO:0000256" key="3">
    <source>
        <dbReference type="ARBA" id="ARBA00022679"/>
    </source>
</evidence>
<evidence type="ECO:0000256" key="1">
    <source>
        <dbReference type="ARBA" id="ARBA00000485"/>
    </source>
</evidence>
<gene>
    <name evidence="10" type="ORF">MSPICULIGERA_LOCUS10482</name>
    <name evidence="8" type="ORF">MSPICULIGERA_LOCUS5321</name>
    <name evidence="9" type="ORF">MSPICULIGERA_LOCUS5546</name>
</gene>
<comment type="catalytic activity">
    <reaction evidence="1">
        <text>S-ubiquitinyl-[E1 ubiquitin-activating enzyme]-L-cysteine + [E2 ubiquitin-conjugating enzyme]-L-cysteine = [E1 ubiquitin-activating enzyme]-L-cysteine + S-ubiquitinyl-[E2 ubiquitin-conjugating enzyme]-L-cysteine.</text>
        <dbReference type="EC" id="2.3.2.23"/>
    </reaction>
</comment>